<comment type="caution">
    <text evidence="1">The sequence shown here is derived from an EMBL/GenBank/DDBJ whole genome shotgun (WGS) entry which is preliminary data.</text>
</comment>
<accession>A0ACC7SC70</accession>
<protein>
    <submittedName>
        <fullName evidence="1">DUF4114 domain-containing protein</fullName>
    </submittedName>
</protein>
<dbReference type="EMBL" id="VILF01000007">
    <property type="protein sequence ID" value="MTJ46132.1"/>
    <property type="molecule type" value="Genomic_DNA"/>
</dbReference>
<gene>
    <name evidence="1" type="ORF">FJR39_24720</name>
</gene>
<dbReference type="Proteomes" id="UP001517388">
    <property type="component" value="Unassembled WGS sequence"/>
</dbReference>
<evidence type="ECO:0000313" key="2">
    <source>
        <dbReference type="Proteomes" id="UP001517388"/>
    </source>
</evidence>
<reference evidence="2" key="1">
    <citation type="journal article" date="2020" name="Toxins">
        <title>Phylogenomic Analysis of Secondary Metabolism in the Toxic Cyanobacterial Genera Anabaena, Dolichospermum and Aphanizomenon.</title>
        <authorList>
            <person name="Oesterholm J."/>
            <person name="Popin R.V."/>
            <person name="Fewer D.P."/>
            <person name="Sivonen K."/>
        </authorList>
    </citation>
    <scope>NUCLEOTIDE SEQUENCE [LARGE SCALE GENOMIC DNA]</scope>
    <source>
        <strain evidence="2">UHCC 0037</strain>
    </source>
</reference>
<sequence>MSNTQLSVGERVQQFLDLDRNISISLLDSLILRGMMSVNEEKADQLLNLGSSVIAFKRDKLILNGEADLNEFYYTKDYLGKLFGVNNINSFYEVVDADNQKILFLFEIDTEAVSRNGFRFVVTRQNLGTIISLKIQQVYATGLGKSLLISVYSPNFSALSYDNIVDHLRVSSRNFSYVYQKGYVQNGTVFLDTNLNGIPDPGEPTTTTDRNGVGNLFLTDDEFAQIDVNKNDKIDLNEGRIAMIGGFNSAAEVPNEGILTAVADPNITTVTPLTSLVERMARRLLADPTIPDPVKTTNDLIQERWYRYLEPASNVQLVGYHPDPNDPQKPLEYPDPTTISIFDPNLEFEFDSNGSFDIQDRTYADIEAFIQDDTLDEGIVNLKTFLSPEAYEYLIGAQIETITELFGLATEQPINQVLDLLADSLLDPKLNDANNLGINNQFYQLVMNWFDAINSSLDFDKRDFMATVISEASRNLAIEAYQAVLDDQEPDSFRDVYRVNGKVQRLMEVVEDKLNQIYEGEFDNITVQEYNDLFSSKALQEDFDNSTYTADNIFPVDTKSFTLSIPEDGEYVLQVSDFPFIKGDTDDTLKSVIVSPLEVFIGASKGSLKLEGQEITEETEIAVEDIHAGLLTYTAAKGSLSTNFFDFRVTDGKFYSEQSQRAILDIEMKPFSLTQTSTDFTNRFLQFNGNAKAAKLEVTLTDKQLQPFSVHEIGVFTVDDEQGRVEGLMPEDAGYIQAALKKAQVVFSILPDSFVTNPTRTLSKLGNQRLGFYLVQNGTTDEVLNNPNAANKVLLGSPTPGQPPNSFSLQNVGENLFQLEFKTQGDQSSLLKLSLKPTEIEESIGITLQGQHERELVNLYNFIGQSVQAVFPVVASEAAFANTVGFYRVENPQGAVLDPLTGMLVKPGDVNYTQVALRSSQNYGIHFASQAVGTSGTWEGGYLYAPFIIANGTMEQALSNQDSAPLAYFAYIGANSDKVDHIRLLGNNTWGFEDLHGGGDFDFNDIVIQAKFNPVGS</sequence>
<name>A0ACC7SC70_DOLFA</name>
<keyword evidence="2" id="KW-1185">Reference proteome</keyword>
<proteinExistence type="predicted"/>
<organism evidence="1 2">
    <name type="scientific">Dolichospermum flos-aquae UHCC 0037</name>
    <dbReference type="NCBI Taxonomy" id="2590026"/>
    <lineage>
        <taxon>Bacteria</taxon>
        <taxon>Bacillati</taxon>
        <taxon>Cyanobacteriota</taxon>
        <taxon>Cyanophyceae</taxon>
        <taxon>Nostocales</taxon>
        <taxon>Aphanizomenonaceae</taxon>
        <taxon>Dolichospermum</taxon>
    </lineage>
</organism>
<evidence type="ECO:0000313" key="1">
    <source>
        <dbReference type="EMBL" id="MTJ46132.1"/>
    </source>
</evidence>